<comment type="caution">
    <text evidence="7">The sequence shown here is derived from an EMBL/GenBank/DDBJ whole genome shotgun (WGS) entry which is preliminary data.</text>
</comment>
<name>A0AAW1QPQ2_9CHLO</name>
<evidence type="ECO:0000256" key="5">
    <source>
        <dbReference type="ARBA" id="ARBA00023242"/>
    </source>
</evidence>
<feature type="domain" description="AP2/ERF" evidence="6">
    <location>
        <begin position="26"/>
        <end position="94"/>
    </location>
</feature>
<dbReference type="SMART" id="SM00380">
    <property type="entry name" value="AP2"/>
    <property type="match status" value="2"/>
</dbReference>
<proteinExistence type="predicted"/>
<dbReference type="InterPro" id="IPR001471">
    <property type="entry name" value="AP2/ERF_dom"/>
</dbReference>
<protein>
    <recommendedName>
        <fullName evidence="6">AP2/ERF domain-containing protein</fullName>
    </recommendedName>
</protein>
<dbReference type="InterPro" id="IPR036955">
    <property type="entry name" value="AP2/ERF_dom_sf"/>
</dbReference>
<reference evidence="7 8" key="1">
    <citation type="journal article" date="2024" name="Nat. Commun.">
        <title>Phylogenomics reveals the evolutionary origins of lichenization in chlorophyte algae.</title>
        <authorList>
            <person name="Puginier C."/>
            <person name="Libourel C."/>
            <person name="Otte J."/>
            <person name="Skaloud P."/>
            <person name="Haon M."/>
            <person name="Grisel S."/>
            <person name="Petersen M."/>
            <person name="Berrin J.G."/>
            <person name="Delaux P.M."/>
            <person name="Dal Grande F."/>
            <person name="Keller J."/>
        </authorList>
    </citation>
    <scope>NUCLEOTIDE SEQUENCE [LARGE SCALE GENOMIC DNA]</scope>
    <source>
        <strain evidence="7 8">SAG 2043</strain>
    </source>
</reference>
<dbReference type="EMBL" id="JALJOR010000002">
    <property type="protein sequence ID" value="KAK9823455.1"/>
    <property type="molecule type" value="Genomic_DNA"/>
</dbReference>
<evidence type="ECO:0000313" key="7">
    <source>
        <dbReference type="EMBL" id="KAK9823455.1"/>
    </source>
</evidence>
<keyword evidence="3" id="KW-0238">DNA-binding</keyword>
<keyword evidence="5" id="KW-0539">Nucleus</keyword>
<dbReference type="PROSITE" id="PS51032">
    <property type="entry name" value="AP2_ERF"/>
    <property type="match status" value="2"/>
</dbReference>
<gene>
    <name evidence="7" type="ORF">WJX72_002874</name>
</gene>
<keyword evidence="2" id="KW-0805">Transcription regulation</keyword>
<dbReference type="GO" id="GO:0003700">
    <property type="term" value="F:DNA-binding transcription factor activity"/>
    <property type="evidence" value="ECO:0007669"/>
    <property type="project" value="InterPro"/>
</dbReference>
<dbReference type="InterPro" id="IPR016177">
    <property type="entry name" value="DNA-bd_dom_sf"/>
</dbReference>
<dbReference type="PANTHER" id="PTHR32467">
    <property type="entry name" value="AP2-LIKE ETHYLENE-RESPONSIVE TRANSCRIPTION FACTOR"/>
    <property type="match status" value="1"/>
</dbReference>
<evidence type="ECO:0000256" key="3">
    <source>
        <dbReference type="ARBA" id="ARBA00023125"/>
    </source>
</evidence>
<organism evidence="7 8">
    <name type="scientific">[Myrmecia] bisecta</name>
    <dbReference type="NCBI Taxonomy" id="41462"/>
    <lineage>
        <taxon>Eukaryota</taxon>
        <taxon>Viridiplantae</taxon>
        <taxon>Chlorophyta</taxon>
        <taxon>core chlorophytes</taxon>
        <taxon>Trebouxiophyceae</taxon>
        <taxon>Trebouxiales</taxon>
        <taxon>Trebouxiaceae</taxon>
        <taxon>Myrmecia</taxon>
    </lineage>
</organism>
<dbReference type="AlphaFoldDB" id="A0AAW1QPQ2"/>
<evidence type="ECO:0000313" key="8">
    <source>
        <dbReference type="Proteomes" id="UP001489004"/>
    </source>
</evidence>
<dbReference type="GO" id="GO:0003677">
    <property type="term" value="F:DNA binding"/>
    <property type="evidence" value="ECO:0007669"/>
    <property type="project" value="UniProtKB-KW"/>
</dbReference>
<keyword evidence="4" id="KW-0804">Transcription</keyword>
<evidence type="ECO:0000256" key="2">
    <source>
        <dbReference type="ARBA" id="ARBA00023015"/>
    </source>
</evidence>
<accession>A0AAW1QPQ2</accession>
<dbReference type="GO" id="GO:0005634">
    <property type="term" value="C:nucleus"/>
    <property type="evidence" value="ECO:0007669"/>
    <property type="project" value="UniProtKB-SubCell"/>
</dbReference>
<evidence type="ECO:0000259" key="6">
    <source>
        <dbReference type="PROSITE" id="PS51032"/>
    </source>
</evidence>
<dbReference type="SUPFAM" id="SSF54171">
    <property type="entry name" value="DNA-binding domain"/>
    <property type="match status" value="2"/>
</dbReference>
<dbReference type="Gene3D" id="3.30.730.10">
    <property type="entry name" value="AP2/ERF domain"/>
    <property type="match status" value="2"/>
</dbReference>
<dbReference type="PANTHER" id="PTHR32467:SF90">
    <property type="entry name" value="AP2-LIKE ETHYLENE-RESPONSIVE TRANSCRIPTION FACTOR AIL1"/>
    <property type="match status" value="1"/>
</dbReference>
<evidence type="ECO:0000256" key="4">
    <source>
        <dbReference type="ARBA" id="ARBA00023163"/>
    </source>
</evidence>
<dbReference type="CDD" id="cd00018">
    <property type="entry name" value="AP2"/>
    <property type="match status" value="1"/>
</dbReference>
<sequence length="177" mass="20373">MGSTVSWRWDQAGPYGLQRKSWPMYQIRGVTKRNGHFEARLWDSSHIRPKAARGGRKRGKQFHLGSYFIAEDAARAHDLATIKWWGDQAFTNAQQQWLLQRQVAVSRRHTSPQDGRWEARIKPAAGKKYMYLGTFATKDEAAHAYDKAAVKYHGKKAHLLEDSLQPWPPDDTALWSL</sequence>
<evidence type="ECO:0000256" key="1">
    <source>
        <dbReference type="ARBA" id="ARBA00004123"/>
    </source>
</evidence>
<comment type="subcellular location">
    <subcellularLocation>
        <location evidence="1">Nucleus</location>
    </subcellularLocation>
</comment>
<dbReference type="Proteomes" id="UP001489004">
    <property type="component" value="Unassembled WGS sequence"/>
</dbReference>
<feature type="domain" description="AP2/ERF" evidence="6">
    <location>
        <begin position="99"/>
        <end position="163"/>
    </location>
</feature>
<keyword evidence="8" id="KW-1185">Reference proteome</keyword>